<evidence type="ECO:0000256" key="1">
    <source>
        <dbReference type="ARBA" id="ARBA00022729"/>
    </source>
</evidence>
<evidence type="ECO:0000313" key="5">
    <source>
        <dbReference type="Proteomes" id="UP000179334"/>
    </source>
</evidence>
<evidence type="ECO:0000313" key="4">
    <source>
        <dbReference type="EMBL" id="OGI41013.1"/>
    </source>
</evidence>
<name>A0A1F6T7A5_9PROT</name>
<gene>
    <name evidence="4" type="ORF">A2V91_04470</name>
</gene>
<dbReference type="Proteomes" id="UP000179334">
    <property type="component" value="Unassembled WGS sequence"/>
</dbReference>
<dbReference type="AlphaFoldDB" id="A0A1F6T7A5"/>
<keyword evidence="1 3" id="KW-0732">Signal</keyword>
<sequence>MRRDLWWLVVLGLGMAPVHAETVYVTDKLQVGLRAARDGAVVKPVETGAALEVLERDERFVRVRDRQGSEGWLETRHVSAETPARLQLAKLQDELTKARAQLAEVQAQPKNATASVSPAPAAAESDTEYELDYLWLAIALAMLIAGFIAGIVWHRESIRRRMGGMYLRI</sequence>
<keyword evidence="2" id="KW-0472">Membrane</keyword>
<proteinExistence type="predicted"/>
<feature type="signal peptide" evidence="3">
    <location>
        <begin position="1"/>
        <end position="20"/>
    </location>
</feature>
<protein>
    <recommendedName>
        <fullName evidence="6">SH3b domain-containing protein</fullName>
    </recommendedName>
</protein>
<feature type="transmembrane region" description="Helical" evidence="2">
    <location>
        <begin position="133"/>
        <end position="153"/>
    </location>
</feature>
<keyword evidence="2" id="KW-0812">Transmembrane</keyword>
<feature type="chain" id="PRO_5009225438" description="SH3b domain-containing protein" evidence="3">
    <location>
        <begin position="21"/>
        <end position="169"/>
    </location>
</feature>
<evidence type="ECO:0000256" key="3">
    <source>
        <dbReference type="SAM" id="SignalP"/>
    </source>
</evidence>
<evidence type="ECO:0000256" key="2">
    <source>
        <dbReference type="SAM" id="Phobius"/>
    </source>
</evidence>
<accession>A0A1F6T7A5</accession>
<dbReference type="InterPro" id="IPR016476">
    <property type="entry name" value="SH3_dom_pro"/>
</dbReference>
<evidence type="ECO:0008006" key="6">
    <source>
        <dbReference type="Google" id="ProtNLM"/>
    </source>
</evidence>
<organism evidence="4 5">
    <name type="scientific">Candidatus Muproteobacteria bacterium RBG_16_64_10</name>
    <dbReference type="NCBI Taxonomy" id="1817757"/>
    <lineage>
        <taxon>Bacteria</taxon>
        <taxon>Pseudomonadati</taxon>
        <taxon>Pseudomonadota</taxon>
        <taxon>Candidatus Muproteobacteria</taxon>
    </lineage>
</organism>
<reference evidence="4 5" key="1">
    <citation type="journal article" date="2016" name="Nat. Commun.">
        <title>Thousands of microbial genomes shed light on interconnected biogeochemical processes in an aquifer system.</title>
        <authorList>
            <person name="Anantharaman K."/>
            <person name="Brown C.T."/>
            <person name="Hug L.A."/>
            <person name="Sharon I."/>
            <person name="Castelle C.J."/>
            <person name="Probst A.J."/>
            <person name="Thomas B.C."/>
            <person name="Singh A."/>
            <person name="Wilkins M.J."/>
            <person name="Karaoz U."/>
            <person name="Brodie E.L."/>
            <person name="Williams K.H."/>
            <person name="Hubbard S.S."/>
            <person name="Banfield J.F."/>
        </authorList>
    </citation>
    <scope>NUCLEOTIDE SEQUENCE [LARGE SCALE GENOMIC DNA]</scope>
</reference>
<dbReference type="EMBL" id="MFSR01000007">
    <property type="protein sequence ID" value="OGI41013.1"/>
    <property type="molecule type" value="Genomic_DNA"/>
</dbReference>
<comment type="caution">
    <text evidence="4">The sequence shown here is derived from an EMBL/GenBank/DDBJ whole genome shotgun (WGS) entry which is preliminary data.</text>
</comment>
<keyword evidence="2" id="KW-1133">Transmembrane helix</keyword>
<dbReference type="NCBIfam" id="TIGR04211">
    <property type="entry name" value="SH3_and_anchor"/>
    <property type="match status" value="1"/>
</dbReference>